<dbReference type="VEuPathDB" id="CryptoDB:Cvel_16433"/>
<feature type="region of interest" description="Disordered" evidence="1">
    <location>
        <begin position="403"/>
        <end position="489"/>
    </location>
</feature>
<evidence type="ECO:0000256" key="1">
    <source>
        <dbReference type="SAM" id="MobiDB-lite"/>
    </source>
</evidence>
<accession>A0A0G4FD25</accession>
<feature type="compositionally biased region" description="Polar residues" evidence="1">
    <location>
        <begin position="458"/>
        <end position="468"/>
    </location>
</feature>
<feature type="compositionally biased region" description="Low complexity" evidence="1">
    <location>
        <begin position="416"/>
        <end position="430"/>
    </location>
</feature>
<proteinExistence type="predicted"/>
<evidence type="ECO:0000313" key="2">
    <source>
        <dbReference type="EMBL" id="CEM11126.1"/>
    </source>
</evidence>
<gene>
    <name evidence="2" type="ORF">Cvel_16433</name>
</gene>
<protein>
    <submittedName>
        <fullName evidence="2">Uncharacterized protein</fullName>
    </submittedName>
</protein>
<reference evidence="2" key="1">
    <citation type="submission" date="2014-11" db="EMBL/GenBank/DDBJ databases">
        <authorList>
            <person name="Otto D Thomas"/>
            <person name="Naeem Raeece"/>
        </authorList>
    </citation>
    <scope>NUCLEOTIDE SEQUENCE</scope>
</reference>
<name>A0A0G4FD25_9ALVE</name>
<organism evidence="2">
    <name type="scientific">Chromera velia CCMP2878</name>
    <dbReference type="NCBI Taxonomy" id="1169474"/>
    <lineage>
        <taxon>Eukaryota</taxon>
        <taxon>Sar</taxon>
        <taxon>Alveolata</taxon>
        <taxon>Colpodellida</taxon>
        <taxon>Chromeraceae</taxon>
        <taxon>Chromera</taxon>
    </lineage>
</organism>
<sequence length="489" mass="52239">MPNGSGGGSVVRELLRRQPCNVAIHELLHGDPASALFLDSTCCCVGTYLGRVNLLSLPESVRSLSFSVFEETEKGSDDDDGKAVCACTGGASKRRAGRTGTLVASLASTRVTNTSLSTHSSDAIRGLWADQRRVHAVIGDQFIHSWRRDSGGADTRPEDDMGGYQREENRRFKAWYMGAVAAGVGHFVLHSGTRGVILAQDGTWLIDGPSEGKGKSGFRMGDCDVAPLDFDGDGKILLAETLDEVTIRTVDLFQSSPLGQSTWIPPKRRPSINLGKFWRDTPAPTFVCVIGGNDLCVVQKATATLPSKEWIIRRAHRWDIVALDAPDRVRLLTVDRRGVLRVWFRSETEGVLAVMRIQLRDVGFSLGWPYQMCTVGGLVAISTDAAVHLVDVRLPRAFRQALQAQGGPPEVPAPPALLSSLPNRGNGARGPLPPPPTTGAAAAAASQQSNEEPGRYWSSLTWPPSQTGVADGALDGHGGAPPQLGSVGG</sequence>
<dbReference type="AlphaFoldDB" id="A0A0G4FD25"/>
<dbReference type="EMBL" id="CDMZ01000293">
    <property type="protein sequence ID" value="CEM11126.1"/>
    <property type="molecule type" value="Genomic_DNA"/>
</dbReference>